<accession>A0A6N6RMN0</accession>
<evidence type="ECO:0000313" key="2">
    <source>
        <dbReference type="Proteomes" id="UP000468650"/>
    </source>
</evidence>
<proteinExistence type="predicted"/>
<evidence type="ECO:0008006" key="3">
    <source>
        <dbReference type="Google" id="ProtNLM"/>
    </source>
</evidence>
<keyword evidence="2" id="KW-1185">Reference proteome</keyword>
<gene>
    <name evidence="1" type="ORF">F8C67_03495</name>
</gene>
<protein>
    <recommendedName>
        <fullName evidence="3">DUF4625 domain-containing protein</fullName>
    </recommendedName>
</protein>
<dbReference type="AlphaFoldDB" id="A0A6N6RMN0"/>
<sequence length="135" mass="14985">MKLDIIQIATIGLMASLVACTQEDPIQDNPMPTVEFSIMNPAEGAMYMLGDTVKIEGSVAYEPGLHGYSLEVINTHMDSTVFYMDEHAHGGEINFSEFWVNDVMHHSDMLLIVSAAVNHEGDTESDTVRFHCHPM</sequence>
<evidence type="ECO:0000313" key="1">
    <source>
        <dbReference type="EMBL" id="KAB2814826.1"/>
    </source>
</evidence>
<name>A0A6N6RMN0_9FLAO</name>
<dbReference type="OrthoDB" id="893802at2"/>
<dbReference type="PROSITE" id="PS51257">
    <property type="entry name" value="PROKAR_LIPOPROTEIN"/>
    <property type="match status" value="1"/>
</dbReference>
<reference evidence="1 2" key="1">
    <citation type="submission" date="2019-09" db="EMBL/GenBank/DDBJ databases">
        <title>Genomes of family Cryomorphaceae.</title>
        <authorList>
            <person name="Bowman J.P."/>
        </authorList>
    </citation>
    <scope>NUCLEOTIDE SEQUENCE [LARGE SCALE GENOMIC DNA]</scope>
    <source>
        <strain evidence="1 2">LMG 25704</strain>
    </source>
</reference>
<comment type="caution">
    <text evidence="1">The sequence shown here is derived from an EMBL/GenBank/DDBJ whole genome shotgun (WGS) entry which is preliminary data.</text>
</comment>
<dbReference type="RefSeq" id="WP_151666404.1">
    <property type="nucleotide sequence ID" value="NZ_WBVO01000001.1"/>
</dbReference>
<dbReference type="Proteomes" id="UP000468650">
    <property type="component" value="Unassembled WGS sequence"/>
</dbReference>
<dbReference type="EMBL" id="WBVO01000001">
    <property type="protein sequence ID" value="KAB2814826.1"/>
    <property type="molecule type" value="Genomic_DNA"/>
</dbReference>
<organism evidence="1 2">
    <name type="scientific">Phaeocystidibacter luteus</name>
    <dbReference type="NCBI Taxonomy" id="911197"/>
    <lineage>
        <taxon>Bacteria</taxon>
        <taxon>Pseudomonadati</taxon>
        <taxon>Bacteroidota</taxon>
        <taxon>Flavobacteriia</taxon>
        <taxon>Flavobacteriales</taxon>
        <taxon>Phaeocystidibacteraceae</taxon>
        <taxon>Phaeocystidibacter</taxon>
    </lineage>
</organism>